<protein>
    <submittedName>
        <fullName evidence="1">Uncharacterized protein</fullName>
    </submittedName>
</protein>
<sequence length="56" mass="6768">MLLIGHDVPRDVDQKERIIPFHKERWQRDDKNLLFLDGLWQEPECESVDIEHTIVN</sequence>
<gene>
    <name evidence="1" type="ORF">DC3_47400</name>
</gene>
<accession>A0A511N8E6</accession>
<dbReference type="Proteomes" id="UP000321306">
    <property type="component" value="Unassembled WGS sequence"/>
</dbReference>
<comment type="caution">
    <text evidence="1">The sequence shown here is derived from an EMBL/GenBank/DDBJ whole genome shotgun (WGS) entry which is preliminary data.</text>
</comment>
<name>A0A511N8E6_DEIC1</name>
<evidence type="ECO:0000313" key="2">
    <source>
        <dbReference type="Proteomes" id="UP000321306"/>
    </source>
</evidence>
<reference evidence="1 2" key="1">
    <citation type="submission" date="2019-07" db="EMBL/GenBank/DDBJ databases">
        <title>Whole genome shotgun sequence of Deinococcus cellulosilyticus NBRC 106333.</title>
        <authorList>
            <person name="Hosoyama A."/>
            <person name="Uohara A."/>
            <person name="Ohji S."/>
            <person name="Ichikawa N."/>
        </authorList>
    </citation>
    <scope>NUCLEOTIDE SEQUENCE [LARGE SCALE GENOMIC DNA]</scope>
    <source>
        <strain evidence="1 2">NBRC 106333</strain>
    </source>
</reference>
<evidence type="ECO:0000313" key="1">
    <source>
        <dbReference type="EMBL" id="GEM49105.1"/>
    </source>
</evidence>
<organism evidence="1 2">
    <name type="scientific">Deinococcus cellulosilyticus (strain DSM 18568 / NBRC 106333 / KACC 11606 / 5516J-15)</name>
    <dbReference type="NCBI Taxonomy" id="1223518"/>
    <lineage>
        <taxon>Bacteria</taxon>
        <taxon>Thermotogati</taxon>
        <taxon>Deinococcota</taxon>
        <taxon>Deinococci</taxon>
        <taxon>Deinococcales</taxon>
        <taxon>Deinococcaceae</taxon>
        <taxon>Deinococcus</taxon>
    </lineage>
</organism>
<keyword evidence="2" id="KW-1185">Reference proteome</keyword>
<dbReference type="AlphaFoldDB" id="A0A511N8E6"/>
<proteinExistence type="predicted"/>
<dbReference type="EMBL" id="BJXB01000028">
    <property type="protein sequence ID" value="GEM49105.1"/>
    <property type="molecule type" value="Genomic_DNA"/>
</dbReference>